<sequence length="76" mass="8158">MADNTTPIAPQGTAPDRVDLMSDASVAEWSKKLDVTEDQLKEAVSKVGDRATDVEMHLKGTRSTTNEERVKEAGGA</sequence>
<reference evidence="1 2" key="1">
    <citation type="journal article" date="2019" name="Environ. Microbiol.">
        <title>Species interactions and distinct microbial communities in high Arctic permafrost affected cryosols are associated with the CH4 and CO2 gas fluxes.</title>
        <authorList>
            <person name="Altshuler I."/>
            <person name="Hamel J."/>
            <person name="Turney S."/>
            <person name="Magnuson E."/>
            <person name="Levesque R."/>
            <person name="Greer C."/>
            <person name="Whyte L.G."/>
        </authorList>
    </citation>
    <scope>NUCLEOTIDE SEQUENCE [LARGE SCALE GENOMIC DNA]</scope>
    <source>
        <strain evidence="1 2">S06.C</strain>
    </source>
</reference>
<dbReference type="OrthoDB" id="8859054at2"/>
<dbReference type="AlphaFoldDB" id="A0A502DVQ8"/>
<dbReference type="InterPro" id="IPR022037">
    <property type="entry name" value="DUF3606"/>
</dbReference>
<gene>
    <name evidence="1" type="ORF">EAH82_10110</name>
</gene>
<dbReference type="Proteomes" id="UP000319212">
    <property type="component" value="Unassembled WGS sequence"/>
</dbReference>
<evidence type="ECO:0000313" key="1">
    <source>
        <dbReference type="EMBL" id="TPG29427.1"/>
    </source>
</evidence>
<proteinExistence type="predicted"/>
<comment type="caution">
    <text evidence="1">The sequence shown here is derived from an EMBL/GenBank/DDBJ whole genome shotgun (WGS) entry which is preliminary data.</text>
</comment>
<dbReference type="Pfam" id="PF12244">
    <property type="entry name" value="DUF3606"/>
    <property type="match status" value="1"/>
</dbReference>
<evidence type="ECO:0000313" key="2">
    <source>
        <dbReference type="Proteomes" id="UP000319212"/>
    </source>
</evidence>
<accession>A0A502DVQ8</accession>
<dbReference type="EMBL" id="RCZI01000002">
    <property type="protein sequence ID" value="TPG29427.1"/>
    <property type="molecule type" value="Genomic_DNA"/>
</dbReference>
<name>A0A502DVQ8_9BURK</name>
<protein>
    <submittedName>
        <fullName evidence="1">DUF3606 domain-containing protein</fullName>
    </submittedName>
</protein>
<dbReference type="RefSeq" id="WP_140841310.1">
    <property type="nucleotide sequence ID" value="NZ_RCZI01000002.1"/>
</dbReference>
<organism evidence="1 2">
    <name type="scientific">Variovorax guangxiensis</name>
    <dbReference type="NCBI Taxonomy" id="1775474"/>
    <lineage>
        <taxon>Bacteria</taxon>
        <taxon>Pseudomonadati</taxon>
        <taxon>Pseudomonadota</taxon>
        <taxon>Betaproteobacteria</taxon>
        <taxon>Burkholderiales</taxon>
        <taxon>Comamonadaceae</taxon>
        <taxon>Variovorax</taxon>
    </lineage>
</organism>